<gene>
    <name evidence="3" type="ORF">CAEBREN_13816</name>
</gene>
<evidence type="ECO:0000259" key="2">
    <source>
        <dbReference type="PROSITE" id="PS50030"/>
    </source>
</evidence>
<dbReference type="STRING" id="135651.G0P7V5"/>
<dbReference type="Gene3D" id="2.30.30.40">
    <property type="entry name" value="SH3 Domains"/>
    <property type="match status" value="1"/>
</dbReference>
<evidence type="ECO:0000313" key="3">
    <source>
        <dbReference type="EMBL" id="EGT47346.1"/>
    </source>
</evidence>
<dbReference type="CDD" id="cd00174">
    <property type="entry name" value="SH3"/>
    <property type="match status" value="1"/>
</dbReference>
<dbReference type="OrthoDB" id="635774at2759"/>
<dbReference type="InterPro" id="IPR015940">
    <property type="entry name" value="UBA"/>
</dbReference>
<reference evidence="4" key="1">
    <citation type="submission" date="2011-07" db="EMBL/GenBank/DDBJ databases">
        <authorList>
            <consortium name="Caenorhabditis brenneri Sequencing and Analysis Consortium"/>
            <person name="Wilson R.K."/>
        </authorList>
    </citation>
    <scope>NUCLEOTIDE SEQUENCE [LARGE SCALE GENOMIC DNA]</scope>
    <source>
        <strain evidence="4">PB2801</strain>
    </source>
</reference>
<organism evidence="4">
    <name type="scientific">Caenorhabditis brenneri</name>
    <name type="common">Nematode worm</name>
    <dbReference type="NCBI Taxonomy" id="135651"/>
    <lineage>
        <taxon>Eukaryota</taxon>
        <taxon>Metazoa</taxon>
        <taxon>Ecdysozoa</taxon>
        <taxon>Nematoda</taxon>
        <taxon>Chromadorea</taxon>
        <taxon>Rhabditida</taxon>
        <taxon>Rhabditina</taxon>
        <taxon>Rhabditomorpha</taxon>
        <taxon>Rhabditoidea</taxon>
        <taxon>Rhabditidae</taxon>
        <taxon>Peloderinae</taxon>
        <taxon>Caenorhabditis</taxon>
    </lineage>
</organism>
<proteinExistence type="predicted"/>
<dbReference type="PROSITE" id="PS50030">
    <property type="entry name" value="UBA"/>
    <property type="match status" value="1"/>
</dbReference>
<feature type="region of interest" description="Disordered" evidence="1">
    <location>
        <begin position="227"/>
        <end position="341"/>
    </location>
</feature>
<feature type="region of interest" description="Disordered" evidence="1">
    <location>
        <begin position="505"/>
        <end position="525"/>
    </location>
</feature>
<keyword evidence="4" id="KW-1185">Reference proteome</keyword>
<feature type="compositionally biased region" description="Polar residues" evidence="1">
    <location>
        <begin position="227"/>
        <end position="239"/>
    </location>
</feature>
<feature type="domain" description="UBA" evidence="2">
    <location>
        <begin position="554"/>
        <end position="601"/>
    </location>
</feature>
<dbReference type="SUPFAM" id="SSF50044">
    <property type="entry name" value="SH3-domain"/>
    <property type="match status" value="1"/>
</dbReference>
<dbReference type="AlphaFoldDB" id="G0P7V5"/>
<dbReference type="eggNOG" id="KOG0199">
    <property type="taxonomic scope" value="Eukaryota"/>
</dbReference>
<feature type="compositionally biased region" description="Low complexity" evidence="1">
    <location>
        <begin position="292"/>
        <end position="332"/>
    </location>
</feature>
<accession>G0P7V5</accession>
<evidence type="ECO:0000313" key="4">
    <source>
        <dbReference type="Proteomes" id="UP000008068"/>
    </source>
</evidence>
<dbReference type="HOGENOM" id="CLU_009070_0_0_1"/>
<dbReference type="EMBL" id="GL380121">
    <property type="protein sequence ID" value="EGT47346.1"/>
    <property type="molecule type" value="Genomic_DNA"/>
</dbReference>
<dbReference type="InterPro" id="IPR036028">
    <property type="entry name" value="SH3-like_dom_sf"/>
</dbReference>
<name>G0P7V5_CAEBE</name>
<sequence>MKDCWKSNPTERCKFGAIREDLKDSMFVDAIARETYHSIQPGTLQLVKGDEVVVVENTGQDWFGQNKKNQQFGTFPRSVVFARTNHAVATASAVTPQKVPTAPTIKVQQMIQPTVVPFSQKPSLNDRTSRISMPSRPMSAVINPAISTHSAHSIPELQHRLNAGNEMMRPRPASSIGIPHAHRPFSVGNVPTVQPPVSTSQQQNHPLQKALTDELKSNLSRRPTSAVFNGNGFQRNGVNQRSQSISQPPLQPQVLPANHASKLSQPVRLPPPVSPPTTSMIPPAQSVVNPRPAATSVTTAPVKTTSTPATSSTANGTSSSRNVVTRRTTQTVHMSEEERRSKIIQDVTSALPAPSALLYGSSSMSALPSPASQVQKERPHVTMPPKKTSEPILSSAVLQPTRLPSATTSVVKPASQPVPQPVINNRQLVITDKKPNMPSYPNYGNGYQPYGYGMHPEYSGYTGYNPYLSAANSLPPLVPSENRHSGTAQPLDDAAIMEFLGSQNHRQPAPVQASQASTQSSSRNNELSMKMKVLYKEADFTDSGNCDKMVMHCKGDTELALKLLKQNHLVQIGLARDTNRARQALESRQYDLTAAANLLLG</sequence>
<evidence type="ECO:0000256" key="1">
    <source>
        <dbReference type="SAM" id="MobiDB-lite"/>
    </source>
</evidence>
<protein>
    <recommendedName>
        <fullName evidence="2">UBA domain-containing protein</fullName>
    </recommendedName>
</protein>
<feature type="region of interest" description="Disordered" evidence="1">
    <location>
        <begin position="368"/>
        <end position="390"/>
    </location>
</feature>
<dbReference type="Proteomes" id="UP000008068">
    <property type="component" value="Unassembled WGS sequence"/>
</dbReference>
<feature type="compositionally biased region" description="Low complexity" evidence="1">
    <location>
        <begin position="507"/>
        <end position="522"/>
    </location>
</feature>
<dbReference type="InParanoid" id="G0P7V5"/>